<dbReference type="AlphaFoldDB" id="A0A7Y7WT30"/>
<dbReference type="InterPro" id="IPR025859">
    <property type="entry name" value="AurF/CmlI"/>
</dbReference>
<organism evidence="1 2">
    <name type="scientific">Pseudomonas gingeri</name>
    <dbReference type="NCBI Taxonomy" id="117681"/>
    <lineage>
        <taxon>Bacteria</taxon>
        <taxon>Pseudomonadati</taxon>
        <taxon>Pseudomonadota</taxon>
        <taxon>Gammaproteobacteria</taxon>
        <taxon>Pseudomonadales</taxon>
        <taxon>Pseudomonadaceae</taxon>
        <taxon>Pseudomonas</taxon>
    </lineage>
</organism>
<name>A0A7Y7WT30_9PSED</name>
<gene>
    <name evidence="1" type="ORF">HX830_15005</name>
</gene>
<proteinExistence type="predicted"/>
<accession>A0A7Y7WT30</accession>
<dbReference type="Gene3D" id="1.10.620.20">
    <property type="entry name" value="Ribonucleotide Reductase, subunit A"/>
    <property type="match status" value="1"/>
</dbReference>
<dbReference type="Pfam" id="PF11583">
    <property type="entry name" value="AurF"/>
    <property type="match status" value="1"/>
</dbReference>
<dbReference type="Proteomes" id="UP000522864">
    <property type="component" value="Unassembled WGS sequence"/>
</dbReference>
<comment type="caution">
    <text evidence="1">The sequence shown here is derived from an EMBL/GenBank/DDBJ whole genome shotgun (WGS) entry which is preliminary data.</text>
</comment>
<dbReference type="GO" id="GO:0016491">
    <property type="term" value="F:oxidoreductase activity"/>
    <property type="evidence" value="ECO:0007669"/>
    <property type="project" value="InterPro"/>
</dbReference>
<dbReference type="EMBL" id="JACAQA010000009">
    <property type="protein sequence ID" value="NWB86187.1"/>
    <property type="molecule type" value="Genomic_DNA"/>
</dbReference>
<protein>
    <submittedName>
        <fullName evidence="1">Diiron oxygenase</fullName>
    </submittedName>
</protein>
<reference evidence="1 2" key="1">
    <citation type="submission" date="2020-04" db="EMBL/GenBank/DDBJ databases">
        <title>Molecular characterization of pseudomonads from Agaricus bisporus reveal novel blotch 2 pathogens in Western Europe.</title>
        <authorList>
            <person name="Taparia T."/>
            <person name="Krijger M."/>
            <person name="Haynes E."/>
            <person name="Elpinstone J.G."/>
            <person name="Noble R."/>
            <person name="Van Der Wolf J."/>
        </authorList>
    </citation>
    <scope>NUCLEOTIDE SEQUENCE [LARGE SCALE GENOMIC DNA]</scope>
    <source>
        <strain evidence="1 2">G9001</strain>
    </source>
</reference>
<evidence type="ECO:0000313" key="1">
    <source>
        <dbReference type="EMBL" id="NWB86187.1"/>
    </source>
</evidence>
<evidence type="ECO:0000313" key="2">
    <source>
        <dbReference type="Proteomes" id="UP000522864"/>
    </source>
</evidence>
<dbReference type="RefSeq" id="WP_177100982.1">
    <property type="nucleotide sequence ID" value="NZ_JACAQA010000009.1"/>
</dbReference>
<dbReference type="InterPro" id="IPR012348">
    <property type="entry name" value="RNR-like"/>
</dbReference>
<sequence length="321" mass="37216">MTLSSSMANSPLFTLGDWDNKACVRTRKSNFLFPSKRELELELESKYWFPPTFMPYLQHPLTVNTDKKLKQRLTANHLIHFLDYTTVLEHKIVNRSVETIIHGELQDDIPESMKSAALQLYTDEGYHAYFSYEIAKQVSEYYCIQSQSPRPLRITLLLDLIDRVETEHKPLAWFLIGFVSETIIAKELLNVTCNTIISSVYQILRQHLEDEARHSRFFADAFCYFWQRLEANQQLLTVELLKNIILIFSEVDEPWLTESLLSTGFSTSQIRTIIYPLLNKSTAIQRIRVGATPTFLAMKKAGVFDNKHNKLPFKEAGLIDD</sequence>